<keyword evidence="3" id="KW-1185">Reference proteome</keyword>
<dbReference type="Proteomes" id="UP000031036">
    <property type="component" value="Unassembled WGS sequence"/>
</dbReference>
<accession>A0A0B2V6X3</accession>
<dbReference type="InterPro" id="IPR036691">
    <property type="entry name" value="Endo/exonu/phosph_ase_sf"/>
</dbReference>
<evidence type="ECO:0000256" key="1">
    <source>
        <dbReference type="SAM" id="MobiDB-lite"/>
    </source>
</evidence>
<dbReference type="SUPFAM" id="SSF56219">
    <property type="entry name" value="DNase I-like"/>
    <property type="match status" value="1"/>
</dbReference>
<sequence>MLREAITACNNQQLSESYANGHITTKRHPDYRAGPKGYRPLKDMFESQTHRDIFLRSLRRYRPSKMQSFPHSYTQCDYTADELKYDRILCRRAGQENEKFGVTRFVVRDLQIKQLKNDRPLSRPFPTRNISPDSITDNQPSISINNETPSNAVNKPTSRNVTVRKKGEVKRCTKKSDLQHPTSKWGKGEEAVATITGMFINARSLTHEKFLEICGIMKEKELDFFAVCETWFHKNTPLHLFNVEGFDMFTNCREKVKGGGTLIWVKQKHRAKQLNYTVKGIGSTYEQIVVKFQRIILATPYRPEKSRMENTLSNWDIILGNECSAATVPLFTGDLNSNPELRPLLDQLKSRNLKNYQLCNTRYGNLLDVCISFKDQSQQINTSVTSQALTELYISDHLPIRITIKYKTRSQKTSDPPHYTCGRNWEDFSSKTYSSQLTKIDWQPYEQAILRNPLSEACKLFNENMHAALNAVAPVEVRLRRHDQYLPVEIRRWMSQRNRLLKRTYQHLKNEGLRSDLRRIRNSVISLRREFEEKKVFQKVGKCEGNPAKLWRVLKYF</sequence>
<dbReference type="STRING" id="6265.A0A0B2V6X3"/>
<dbReference type="OrthoDB" id="5859941at2759"/>
<feature type="compositionally biased region" description="Polar residues" evidence="1">
    <location>
        <begin position="128"/>
        <end position="157"/>
    </location>
</feature>
<evidence type="ECO:0008006" key="4">
    <source>
        <dbReference type="Google" id="ProtNLM"/>
    </source>
</evidence>
<dbReference type="Gene3D" id="3.60.10.10">
    <property type="entry name" value="Endonuclease/exonuclease/phosphatase"/>
    <property type="match status" value="1"/>
</dbReference>
<reference evidence="2 3" key="1">
    <citation type="submission" date="2014-11" db="EMBL/GenBank/DDBJ databases">
        <title>Genetic blueprint of the zoonotic pathogen Toxocara canis.</title>
        <authorList>
            <person name="Zhu X.-Q."/>
            <person name="Korhonen P.K."/>
            <person name="Cai H."/>
            <person name="Young N.D."/>
            <person name="Nejsum P."/>
            <person name="von Samson-Himmelstjerna G."/>
            <person name="Boag P.R."/>
            <person name="Tan P."/>
            <person name="Li Q."/>
            <person name="Min J."/>
            <person name="Yang Y."/>
            <person name="Wang X."/>
            <person name="Fang X."/>
            <person name="Hall R.S."/>
            <person name="Hofmann A."/>
            <person name="Sternberg P.W."/>
            <person name="Jex A.R."/>
            <person name="Gasser R.B."/>
        </authorList>
    </citation>
    <scope>NUCLEOTIDE SEQUENCE [LARGE SCALE GENOMIC DNA]</scope>
    <source>
        <strain evidence="2">PN_DK_2014</strain>
    </source>
</reference>
<dbReference type="EMBL" id="JPKZ01002348">
    <property type="protein sequence ID" value="KHN77278.1"/>
    <property type="molecule type" value="Genomic_DNA"/>
</dbReference>
<comment type="caution">
    <text evidence="2">The sequence shown here is derived from an EMBL/GenBank/DDBJ whole genome shotgun (WGS) entry which is preliminary data.</text>
</comment>
<feature type="region of interest" description="Disordered" evidence="1">
    <location>
        <begin position="119"/>
        <end position="157"/>
    </location>
</feature>
<gene>
    <name evidence="2" type="ORF">Tcan_06570</name>
</gene>
<evidence type="ECO:0000313" key="2">
    <source>
        <dbReference type="EMBL" id="KHN77278.1"/>
    </source>
</evidence>
<evidence type="ECO:0000313" key="3">
    <source>
        <dbReference type="Proteomes" id="UP000031036"/>
    </source>
</evidence>
<name>A0A0B2V6X3_TOXCA</name>
<protein>
    <recommendedName>
        <fullName evidence="4">Endonuclease/exonuclease/phosphatase domain-containing protein</fullName>
    </recommendedName>
</protein>
<proteinExistence type="predicted"/>
<dbReference type="AlphaFoldDB" id="A0A0B2V6X3"/>
<organism evidence="2 3">
    <name type="scientific">Toxocara canis</name>
    <name type="common">Canine roundworm</name>
    <dbReference type="NCBI Taxonomy" id="6265"/>
    <lineage>
        <taxon>Eukaryota</taxon>
        <taxon>Metazoa</taxon>
        <taxon>Ecdysozoa</taxon>
        <taxon>Nematoda</taxon>
        <taxon>Chromadorea</taxon>
        <taxon>Rhabditida</taxon>
        <taxon>Spirurina</taxon>
        <taxon>Ascaridomorpha</taxon>
        <taxon>Ascaridoidea</taxon>
        <taxon>Toxocaridae</taxon>
        <taxon>Toxocara</taxon>
    </lineage>
</organism>